<dbReference type="InterPro" id="IPR000731">
    <property type="entry name" value="SSD"/>
</dbReference>
<reference evidence="8" key="1">
    <citation type="journal article" date="2014" name="Int. J. Syst. Evol. Microbiol.">
        <title>Complete genome sequence of Corynebacterium casei LMG S-19264T (=DSM 44701T), isolated from a smear-ripened cheese.</title>
        <authorList>
            <consortium name="US DOE Joint Genome Institute (JGI-PGF)"/>
            <person name="Walter F."/>
            <person name="Albersmeier A."/>
            <person name="Kalinowski J."/>
            <person name="Ruckert C."/>
        </authorList>
    </citation>
    <scope>NUCLEOTIDE SEQUENCE</scope>
    <source>
        <strain evidence="8">KCTC 22164</strain>
    </source>
</reference>
<feature type="transmembrane region" description="Helical" evidence="6">
    <location>
        <begin position="361"/>
        <end position="380"/>
    </location>
</feature>
<dbReference type="SUPFAM" id="SSF82866">
    <property type="entry name" value="Multidrug efflux transporter AcrB transmembrane domain"/>
    <property type="match status" value="2"/>
</dbReference>
<dbReference type="InterPro" id="IPR050545">
    <property type="entry name" value="Mycobact_MmpL"/>
</dbReference>
<keyword evidence="5 6" id="KW-0472">Membrane</keyword>
<feature type="transmembrane region" description="Helical" evidence="6">
    <location>
        <begin position="667"/>
        <end position="687"/>
    </location>
</feature>
<reference evidence="8" key="2">
    <citation type="submission" date="2020-09" db="EMBL/GenBank/DDBJ databases">
        <authorList>
            <person name="Sun Q."/>
            <person name="Kim S."/>
        </authorList>
    </citation>
    <scope>NUCLEOTIDE SEQUENCE</scope>
    <source>
        <strain evidence="8">KCTC 22164</strain>
    </source>
</reference>
<dbReference type="EMBL" id="BMXP01000006">
    <property type="protein sequence ID" value="GGW89976.1"/>
    <property type="molecule type" value="Genomic_DNA"/>
</dbReference>
<proteinExistence type="predicted"/>
<dbReference type="AlphaFoldDB" id="A0A918JNX4"/>
<evidence type="ECO:0000256" key="3">
    <source>
        <dbReference type="ARBA" id="ARBA00022692"/>
    </source>
</evidence>
<feature type="transmembrane region" description="Helical" evidence="6">
    <location>
        <begin position="768"/>
        <end position="793"/>
    </location>
</feature>
<dbReference type="PROSITE" id="PS50156">
    <property type="entry name" value="SSD"/>
    <property type="match status" value="2"/>
</dbReference>
<dbReference type="PANTHER" id="PTHR33406">
    <property type="entry name" value="MEMBRANE PROTEIN MJ1562-RELATED"/>
    <property type="match status" value="1"/>
</dbReference>
<keyword evidence="4 6" id="KW-1133">Transmembrane helix</keyword>
<organism evidence="8 9">
    <name type="scientific">Alteromonas halophila</name>
    <dbReference type="NCBI Taxonomy" id="516698"/>
    <lineage>
        <taxon>Bacteria</taxon>
        <taxon>Pseudomonadati</taxon>
        <taxon>Pseudomonadota</taxon>
        <taxon>Gammaproteobacteria</taxon>
        <taxon>Alteromonadales</taxon>
        <taxon>Alteromonadaceae</taxon>
        <taxon>Alteromonas/Salinimonas group</taxon>
        <taxon>Alteromonas</taxon>
    </lineage>
</organism>
<accession>A0A918JNX4</accession>
<evidence type="ECO:0000313" key="8">
    <source>
        <dbReference type="EMBL" id="GGW89976.1"/>
    </source>
</evidence>
<dbReference type="GO" id="GO:0005886">
    <property type="term" value="C:plasma membrane"/>
    <property type="evidence" value="ECO:0007669"/>
    <property type="project" value="UniProtKB-SubCell"/>
</dbReference>
<evidence type="ECO:0000256" key="5">
    <source>
        <dbReference type="ARBA" id="ARBA00023136"/>
    </source>
</evidence>
<comment type="caution">
    <text evidence="8">The sequence shown here is derived from an EMBL/GenBank/DDBJ whole genome shotgun (WGS) entry which is preliminary data.</text>
</comment>
<evidence type="ECO:0000256" key="2">
    <source>
        <dbReference type="ARBA" id="ARBA00022475"/>
    </source>
</evidence>
<evidence type="ECO:0000256" key="4">
    <source>
        <dbReference type="ARBA" id="ARBA00022989"/>
    </source>
</evidence>
<feature type="transmembrane region" description="Helical" evidence="6">
    <location>
        <begin position="434"/>
        <end position="458"/>
    </location>
</feature>
<feature type="transmembrane region" description="Helical" evidence="6">
    <location>
        <begin position="642"/>
        <end position="660"/>
    </location>
</feature>
<feature type="transmembrane region" description="Helical" evidence="6">
    <location>
        <begin position="258"/>
        <end position="277"/>
    </location>
</feature>
<dbReference type="Proteomes" id="UP000631300">
    <property type="component" value="Unassembled WGS sequence"/>
</dbReference>
<protein>
    <submittedName>
        <fullName evidence="8">Membrane protein</fullName>
    </submittedName>
</protein>
<dbReference type="PANTHER" id="PTHR33406:SF12">
    <property type="entry name" value="BLR2997 PROTEIN"/>
    <property type="match status" value="1"/>
</dbReference>
<gene>
    <name evidence="8" type="ORF">GCM10007391_25400</name>
</gene>
<dbReference type="Pfam" id="PF03176">
    <property type="entry name" value="MMPL"/>
    <property type="match status" value="1"/>
</dbReference>
<feature type="domain" description="SSD" evidence="7">
    <location>
        <begin position="287"/>
        <end position="411"/>
    </location>
</feature>
<feature type="transmembrane region" description="Helical" evidence="6">
    <location>
        <begin position="738"/>
        <end position="762"/>
    </location>
</feature>
<dbReference type="Gene3D" id="1.20.1640.10">
    <property type="entry name" value="Multidrug efflux transporter AcrB transmembrane domain"/>
    <property type="match status" value="2"/>
</dbReference>
<feature type="transmembrane region" description="Helical" evidence="6">
    <location>
        <begin position="284"/>
        <end position="304"/>
    </location>
</feature>
<feature type="transmembrane region" description="Helical" evidence="6">
    <location>
        <begin position="310"/>
        <end position="331"/>
    </location>
</feature>
<dbReference type="Pfam" id="PF12349">
    <property type="entry name" value="Sterol-sensing"/>
    <property type="match status" value="1"/>
</dbReference>
<name>A0A918JNX4_9ALTE</name>
<sequence length="802" mass="87434">MNERIAAAIVKARFFIIGVFAIALGLAVMYAPSFKINASADTLLVKNNELYIKTQVANQTFAPEEFILLAYEPTAHALYSQQTFTDIQALSEQVESLSRVKSVTSILNIPLVTDASSLQGTTDVDSLTWEAQQYSASQMKERIDGHPIFTDLLVNRESTATAIQIVFQQNETLSKLESQITDLQRKRLDGTITEADEQTIIQLKAQADPIRQKLTKQRAQEIAQIEEIAESVNERANTYLGGSYVVGQHLIDIIKSDLTVFGGAIAGVIALMLAVLYRSVKWVVFPLIACASSVVLTMGLLSFLDMRATVLSANFIALQIILTLAVMIHLIGSYRSHSHADNASGQHDRVRATLGEKLSPCFYATLTTSVGFGSLLFSGLQPVADFGLMMLYAMIITMLVSLLLFPSLLSLLPVTKESGESKLLKALLGWFRRISLRSPGMLAAACIGIFAVAAIGIMRLDVENSFINYFDKQTQVYQELAFIDQQFGGSTPMDIILDVGETNDSGMLVLEAESVAQLQLVQAAVEAFEATGSVTSVVNFTELAKQLNDGKPLTEYELTSIYRLLDDKVVDQLVGAYFSPVDDKLRIAVRIQDTTAGLDRETFLTNLKSDLGKVGINEGNYALTSLFVLYQDILSRLISSQVITLGIVYGALFIVLLAVFRRFGVALIAMIPNILTTLGILGVIGWLGIPLDIMTITIAAIAMGIAVDDTIHFVHAYLRGAKQGDGSSQADTGSRYAFGHTAVAMSFTTLIIVAGFSLFGLSDFLPSVYFGLLTAGAMFMAWFSDVTLLPAMLNMLYRRKTA</sequence>
<feature type="transmembrane region" description="Helical" evidence="6">
    <location>
        <begin position="386"/>
        <end position="414"/>
    </location>
</feature>
<feature type="transmembrane region" description="Helical" evidence="6">
    <location>
        <begin position="693"/>
        <end position="718"/>
    </location>
</feature>
<keyword evidence="3 6" id="KW-0812">Transmembrane</keyword>
<dbReference type="InterPro" id="IPR004869">
    <property type="entry name" value="MMPL_dom"/>
</dbReference>
<evidence type="ECO:0000313" key="9">
    <source>
        <dbReference type="Proteomes" id="UP000631300"/>
    </source>
</evidence>
<feature type="domain" description="SSD" evidence="7">
    <location>
        <begin position="633"/>
        <end position="795"/>
    </location>
</feature>
<dbReference type="InterPro" id="IPR053958">
    <property type="entry name" value="HMGCR/SNAP/NPC1-like_SSD"/>
</dbReference>
<evidence type="ECO:0000259" key="7">
    <source>
        <dbReference type="PROSITE" id="PS50156"/>
    </source>
</evidence>
<dbReference type="RefSeq" id="WP_189406963.1">
    <property type="nucleotide sequence ID" value="NZ_BMXP01000006.1"/>
</dbReference>
<comment type="subcellular location">
    <subcellularLocation>
        <location evidence="1">Cell membrane</location>
        <topology evidence="1">Multi-pass membrane protein</topology>
    </subcellularLocation>
</comment>
<evidence type="ECO:0000256" key="6">
    <source>
        <dbReference type="SAM" id="Phobius"/>
    </source>
</evidence>
<feature type="transmembrane region" description="Helical" evidence="6">
    <location>
        <begin position="12"/>
        <end position="31"/>
    </location>
</feature>
<evidence type="ECO:0000256" key="1">
    <source>
        <dbReference type="ARBA" id="ARBA00004651"/>
    </source>
</evidence>
<keyword evidence="9" id="KW-1185">Reference proteome</keyword>
<keyword evidence="2" id="KW-1003">Cell membrane</keyword>